<dbReference type="PROSITE" id="PS00028">
    <property type="entry name" value="ZINC_FINGER_C2H2_1"/>
    <property type="match status" value="1"/>
</dbReference>
<protein>
    <recommendedName>
        <fullName evidence="6">C2H2-type domain-containing protein</fullName>
    </recommendedName>
</protein>
<keyword evidence="4" id="KW-0862">Zinc</keyword>
<dbReference type="InterPro" id="IPR036236">
    <property type="entry name" value="Znf_C2H2_sf"/>
</dbReference>
<keyword evidence="8" id="KW-1185">Reference proteome</keyword>
<reference evidence="7" key="4">
    <citation type="submission" date="2025-09" db="UniProtKB">
        <authorList>
            <consortium name="Ensembl"/>
        </authorList>
    </citation>
    <scope>IDENTIFICATION</scope>
    <source>
        <strain evidence="7">JP 163 A</strain>
    </source>
</reference>
<dbReference type="Pfam" id="PF00096">
    <property type="entry name" value="zf-C2H2"/>
    <property type="match status" value="1"/>
</dbReference>
<dbReference type="Proteomes" id="UP000002852">
    <property type="component" value="Unassembled WGS sequence"/>
</dbReference>
<dbReference type="PANTHER" id="PTHR14196:SF12">
    <property type="entry name" value="ZINC FINGER PROTEIN 208-LIKE"/>
    <property type="match status" value="1"/>
</dbReference>
<dbReference type="SUPFAM" id="SSF57667">
    <property type="entry name" value="beta-beta-alpha zinc fingers"/>
    <property type="match status" value="1"/>
</dbReference>
<dbReference type="PANTHER" id="PTHR14196">
    <property type="entry name" value="ODD-SKIPPED - RELATED"/>
    <property type="match status" value="1"/>
</dbReference>
<evidence type="ECO:0000256" key="3">
    <source>
        <dbReference type="ARBA" id="ARBA00022771"/>
    </source>
</evidence>
<evidence type="ECO:0000256" key="5">
    <source>
        <dbReference type="PROSITE-ProRule" id="PRU00042"/>
    </source>
</evidence>
<keyword evidence="1" id="KW-0479">Metal-binding</keyword>
<dbReference type="InterPro" id="IPR013087">
    <property type="entry name" value="Znf_C2H2_type"/>
</dbReference>
<dbReference type="Gene3D" id="3.30.160.60">
    <property type="entry name" value="Classic Zinc Finger"/>
    <property type="match status" value="2"/>
</dbReference>
<evidence type="ECO:0000313" key="7">
    <source>
        <dbReference type="Ensembl" id="ENSXMAP00000034515.1"/>
    </source>
</evidence>
<reference evidence="8" key="1">
    <citation type="submission" date="2012-01" db="EMBL/GenBank/DDBJ databases">
        <authorList>
            <person name="Walter R."/>
            <person name="Schartl M."/>
            <person name="Warren W."/>
        </authorList>
    </citation>
    <scope>NUCLEOTIDE SEQUENCE [LARGE SCALE GENOMIC DNA]</scope>
    <source>
        <strain evidence="8">JP 163 A</strain>
    </source>
</reference>
<dbReference type="AlphaFoldDB" id="A0A3B5QW11"/>
<evidence type="ECO:0000256" key="4">
    <source>
        <dbReference type="ARBA" id="ARBA00022833"/>
    </source>
</evidence>
<reference evidence="7" key="3">
    <citation type="submission" date="2025-08" db="UniProtKB">
        <authorList>
            <consortium name="Ensembl"/>
        </authorList>
    </citation>
    <scope>IDENTIFICATION</scope>
    <source>
        <strain evidence="7">JP 163 A</strain>
    </source>
</reference>
<dbReference type="GeneTree" id="ENSGT01150000286939"/>
<dbReference type="FunFam" id="3.30.160.60:FF:000414">
    <property type="entry name" value="Zinc finger protein 398"/>
    <property type="match status" value="1"/>
</dbReference>
<dbReference type="Ensembl" id="ENSXMAT00000038034.1">
    <property type="protein sequence ID" value="ENSXMAP00000034515.1"/>
    <property type="gene ID" value="ENSXMAG00000029590.1"/>
</dbReference>
<dbReference type="PROSITE" id="PS50157">
    <property type="entry name" value="ZINC_FINGER_C2H2_2"/>
    <property type="match status" value="1"/>
</dbReference>
<keyword evidence="2" id="KW-0677">Repeat</keyword>
<organism evidence="7 8">
    <name type="scientific">Xiphophorus maculatus</name>
    <name type="common">Southern platyfish</name>
    <name type="synonym">Platypoecilus maculatus</name>
    <dbReference type="NCBI Taxonomy" id="8083"/>
    <lineage>
        <taxon>Eukaryota</taxon>
        <taxon>Metazoa</taxon>
        <taxon>Chordata</taxon>
        <taxon>Craniata</taxon>
        <taxon>Vertebrata</taxon>
        <taxon>Euteleostomi</taxon>
        <taxon>Actinopterygii</taxon>
        <taxon>Neopterygii</taxon>
        <taxon>Teleostei</taxon>
        <taxon>Neoteleostei</taxon>
        <taxon>Acanthomorphata</taxon>
        <taxon>Ovalentaria</taxon>
        <taxon>Atherinomorphae</taxon>
        <taxon>Cyprinodontiformes</taxon>
        <taxon>Poeciliidae</taxon>
        <taxon>Poeciliinae</taxon>
        <taxon>Xiphophorus</taxon>
    </lineage>
</organism>
<name>A0A3B5QW11_XIPMA</name>
<evidence type="ECO:0000256" key="1">
    <source>
        <dbReference type="ARBA" id="ARBA00022723"/>
    </source>
</evidence>
<keyword evidence="3 5" id="KW-0863">Zinc-finger</keyword>
<dbReference type="GO" id="GO:0000981">
    <property type="term" value="F:DNA-binding transcription factor activity, RNA polymerase II-specific"/>
    <property type="evidence" value="ECO:0007669"/>
    <property type="project" value="TreeGrafter"/>
</dbReference>
<dbReference type="GO" id="GO:0008270">
    <property type="term" value="F:zinc ion binding"/>
    <property type="evidence" value="ECO:0007669"/>
    <property type="project" value="UniProtKB-KW"/>
</dbReference>
<dbReference type="GO" id="GO:0005634">
    <property type="term" value="C:nucleus"/>
    <property type="evidence" value="ECO:0007669"/>
    <property type="project" value="TreeGrafter"/>
</dbReference>
<evidence type="ECO:0000313" key="8">
    <source>
        <dbReference type="Proteomes" id="UP000002852"/>
    </source>
</evidence>
<evidence type="ECO:0000256" key="2">
    <source>
        <dbReference type="ARBA" id="ARBA00022737"/>
    </source>
</evidence>
<dbReference type="InterPro" id="IPR050717">
    <property type="entry name" value="C2H2-ZF_Transcription_Reg"/>
</dbReference>
<dbReference type="GO" id="GO:0000977">
    <property type="term" value="F:RNA polymerase II transcription regulatory region sequence-specific DNA binding"/>
    <property type="evidence" value="ECO:0007669"/>
    <property type="project" value="TreeGrafter"/>
</dbReference>
<feature type="domain" description="C2H2-type" evidence="6">
    <location>
        <begin position="7"/>
        <end position="34"/>
    </location>
</feature>
<evidence type="ECO:0000259" key="6">
    <source>
        <dbReference type="PROSITE" id="PS50157"/>
    </source>
</evidence>
<proteinExistence type="predicted"/>
<accession>A0A3B5QW11</accession>
<reference evidence="8" key="2">
    <citation type="journal article" date="2013" name="Nat. Genet.">
        <title>The genome of the platyfish, Xiphophorus maculatus, provides insights into evolutionary adaptation and several complex traits.</title>
        <authorList>
            <person name="Schartl M."/>
            <person name="Walter R.B."/>
            <person name="Shen Y."/>
            <person name="Garcia T."/>
            <person name="Catchen J."/>
            <person name="Amores A."/>
            <person name="Braasch I."/>
            <person name="Chalopin D."/>
            <person name="Volff J.N."/>
            <person name="Lesch K.P."/>
            <person name="Bisazza A."/>
            <person name="Minx P."/>
            <person name="Hillier L."/>
            <person name="Wilson R.K."/>
            <person name="Fuerstenberg S."/>
            <person name="Boore J."/>
            <person name="Searle S."/>
            <person name="Postlethwait J.H."/>
            <person name="Warren W.C."/>
        </authorList>
    </citation>
    <scope>NUCLEOTIDE SEQUENCE [LARGE SCALE GENOMIC DNA]</scope>
    <source>
        <strain evidence="8">JP 163 A</strain>
    </source>
</reference>
<dbReference type="FunFam" id="3.30.160.60:FF:000100">
    <property type="entry name" value="Zinc finger 45-like"/>
    <property type="match status" value="1"/>
</dbReference>
<sequence>MYETRPFSCPSCGKNFSRLGHLERHNKCHTGERPFSCETCGKSFSNMRNPLGFKLQSIHVSYRQSY</sequence>